<proteinExistence type="predicted"/>
<dbReference type="CDD" id="cd05155">
    <property type="entry name" value="APH_ChoK_like_1"/>
    <property type="match status" value="1"/>
</dbReference>
<dbReference type="RefSeq" id="WP_285665246.1">
    <property type="nucleotide sequence ID" value="NZ_BSTX01000003.1"/>
</dbReference>
<dbReference type="PANTHER" id="PTHR21310:SF42">
    <property type="entry name" value="BIFUNCTIONAL AAC_APH"/>
    <property type="match status" value="1"/>
</dbReference>
<dbReference type="PANTHER" id="PTHR21310">
    <property type="entry name" value="AMINOGLYCOSIDE PHOSPHOTRANSFERASE-RELATED-RELATED"/>
    <property type="match status" value="1"/>
</dbReference>
<dbReference type="SUPFAM" id="SSF56112">
    <property type="entry name" value="Protein kinase-like (PK-like)"/>
    <property type="match status" value="1"/>
</dbReference>
<dbReference type="InterPro" id="IPR002575">
    <property type="entry name" value="Aminoglycoside_PTrfase"/>
</dbReference>
<evidence type="ECO:0000259" key="1">
    <source>
        <dbReference type="Pfam" id="PF01636"/>
    </source>
</evidence>
<organism evidence="2 3">
    <name type="scientific">Actinorhabdospora filicis</name>
    <dbReference type="NCBI Taxonomy" id="1785913"/>
    <lineage>
        <taxon>Bacteria</taxon>
        <taxon>Bacillati</taxon>
        <taxon>Actinomycetota</taxon>
        <taxon>Actinomycetes</taxon>
        <taxon>Micromonosporales</taxon>
        <taxon>Micromonosporaceae</taxon>
        <taxon>Actinorhabdospora</taxon>
    </lineage>
</organism>
<dbReference type="Proteomes" id="UP001165079">
    <property type="component" value="Unassembled WGS sequence"/>
</dbReference>
<dbReference type="Gene3D" id="3.30.200.20">
    <property type="entry name" value="Phosphorylase Kinase, domain 1"/>
    <property type="match status" value="1"/>
</dbReference>
<protein>
    <submittedName>
        <fullName evidence="2">Aminoglycoside phosphotransferase</fullName>
    </submittedName>
</protein>
<evidence type="ECO:0000313" key="3">
    <source>
        <dbReference type="Proteomes" id="UP001165079"/>
    </source>
</evidence>
<gene>
    <name evidence="2" type="ORF">Afil01_49280</name>
</gene>
<feature type="domain" description="Aminoglycoside phosphotransferase" evidence="1">
    <location>
        <begin position="30"/>
        <end position="254"/>
    </location>
</feature>
<dbReference type="InterPro" id="IPR051678">
    <property type="entry name" value="AGP_Transferase"/>
</dbReference>
<accession>A0A9W6WC10</accession>
<reference evidence="2" key="1">
    <citation type="submission" date="2023-03" db="EMBL/GenBank/DDBJ databases">
        <title>Actinorhabdospora filicis NBRC 111898.</title>
        <authorList>
            <person name="Ichikawa N."/>
            <person name="Sato H."/>
            <person name="Tonouchi N."/>
        </authorList>
    </citation>
    <scope>NUCLEOTIDE SEQUENCE</scope>
    <source>
        <strain evidence="2">NBRC 111898</strain>
    </source>
</reference>
<dbReference type="Pfam" id="PF01636">
    <property type="entry name" value="APH"/>
    <property type="match status" value="1"/>
</dbReference>
<dbReference type="EMBL" id="BSTX01000003">
    <property type="protein sequence ID" value="GLZ80121.1"/>
    <property type="molecule type" value="Genomic_DNA"/>
</dbReference>
<name>A0A9W6WC10_9ACTN</name>
<dbReference type="InterPro" id="IPR011009">
    <property type="entry name" value="Kinase-like_dom_sf"/>
</dbReference>
<evidence type="ECO:0000313" key="2">
    <source>
        <dbReference type="EMBL" id="GLZ80121.1"/>
    </source>
</evidence>
<sequence length="286" mass="30846">MNEITTELAARLVAAQFPQWAHLPVTSVDRQGHDNRTFRLGGELSVRLPTDEGYVAAVSKEDTWLPHIARHLPVAVPEPVAVGVPGPDYPFPWAVRRWLPGADLLGADTDDVAIAGQLGDLLTALRAVPAEGPAAGEHSFFRGCHPTAYADQVQRSLEILGDTVDAEACRAVWSAGVTTVWTAPPVWFHGDIAYGNLLAENGRLSALIDFGTSGVGDPACDLAIAWGRFTGEARKVFRERAGLDDDTWRRARAWAVWKALVVLAGMSGPDDTQRRVLTEALADSLV</sequence>
<comment type="caution">
    <text evidence="2">The sequence shown here is derived from an EMBL/GenBank/DDBJ whole genome shotgun (WGS) entry which is preliminary data.</text>
</comment>
<dbReference type="AlphaFoldDB" id="A0A9W6WC10"/>
<dbReference type="Gene3D" id="3.90.1200.10">
    <property type="match status" value="1"/>
</dbReference>
<keyword evidence="3" id="KW-1185">Reference proteome</keyword>